<protein>
    <submittedName>
        <fullName evidence="2">Uncharacterized protein</fullName>
    </submittedName>
</protein>
<feature type="region of interest" description="Disordered" evidence="1">
    <location>
        <begin position="1"/>
        <end position="25"/>
    </location>
</feature>
<proteinExistence type="predicted"/>
<evidence type="ECO:0000313" key="2">
    <source>
        <dbReference type="EMBL" id="GAQ79666.1"/>
    </source>
</evidence>
<dbReference type="Proteomes" id="UP000054558">
    <property type="component" value="Unassembled WGS sequence"/>
</dbReference>
<dbReference type="InterPro" id="IPR032675">
    <property type="entry name" value="LRR_dom_sf"/>
</dbReference>
<dbReference type="Gene3D" id="3.80.10.10">
    <property type="entry name" value="Ribonuclease Inhibitor"/>
    <property type="match status" value="1"/>
</dbReference>
<dbReference type="SUPFAM" id="SSF52047">
    <property type="entry name" value="RNI-like"/>
    <property type="match status" value="1"/>
</dbReference>
<dbReference type="AlphaFoldDB" id="A0A1Y1HSX6"/>
<sequence length="495" mass="55357">MQTSMCGASGGRPEPQPAGGPDTALNKDQELLQNKRHHEFPPFSALQLIVSGYLQESPSAFFNQCRLVNKTFRSAINAAHPPYTWHLQGACLNSELQTVLQCMSAEQGFWKGVKNVRLNGSDVSMTEGDCQLLVAALGARAWESVSLVEVNLTHPAVMKKILHTSAERGTLRHLSISDSPVSERGLQRSLASVSHCLETLQILHGVTFYGQGASKVECPNLRTLVLASPNGTRETFLGWLLYDITPPPRGRVPLSFFRCSALRTLWLVGLGTFFEMTEADVIGIFERVPLLEEFRLFNGGLSMEFPNDQYFSNGSVQGSDTRLTSAVIAGVFKGLTRHCPRLKRISIGQKSSPCTVRNGNLDGSWLRRFADAHPKLTEVNLFITGRFATEAWLYAIAKWAPTLEKFTGHFKKRPGDFESERQLVLLAKAPELTELECLGGNYREEIEWMRRQSPKAFQKLKTSTYDKGKLDYKRYLHRPETDRGDPSPYWNGGIY</sequence>
<reference evidence="2 3" key="1">
    <citation type="journal article" date="2014" name="Nat. Commun.">
        <title>Klebsormidium flaccidum genome reveals primary factors for plant terrestrial adaptation.</title>
        <authorList>
            <person name="Hori K."/>
            <person name="Maruyama F."/>
            <person name="Fujisawa T."/>
            <person name="Togashi T."/>
            <person name="Yamamoto N."/>
            <person name="Seo M."/>
            <person name="Sato S."/>
            <person name="Yamada T."/>
            <person name="Mori H."/>
            <person name="Tajima N."/>
            <person name="Moriyama T."/>
            <person name="Ikeuchi M."/>
            <person name="Watanabe M."/>
            <person name="Wada H."/>
            <person name="Kobayashi K."/>
            <person name="Saito M."/>
            <person name="Masuda T."/>
            <person name="Sasaki-Sekimoto Y."/>
            <person name="Mashiguchi K."/>
            <person name="Awai K."/>
            <person name="Shimojima M."/>
            <person name="Masuda S."/>
            <person name="Iwai M."/>
            <person name="Nobusawa T."/>
            <person name="Narise T."/>
            <person name="Kondo S."/>
            <person name="Saito H."/>
            <person name="Sato R."/>
            <person name="Murakawa M."/>
            <person name="Ihara Y."/>
            <person name="Oshima-Yamada Y."/>
            <person name="Ohtaka K."/>
            <person name="Satoh M."/>
            <person name="Sonobe K."/>
            <person name="Ishii M."/>
            <person name="Ohtani R."/>
            <person name="Kanamori-Sato M."/>
            <person name="Honoki R."/>
            <person name="Miyazaki D."/>
            <person name="Mochizuki H."/>
            <person name="Umetsu J."/>
            <person name="Higashi K."/>
            <person name="Shibata D."/>
            <person name="Kamiya Y."/>
            <person name="Sato N."/>
            <person name="Nakamura Y."/>
            <person name="Tabata S."/>
            <person name="Ida S."/>
            <person name="Kurokawa K."/>
            <person name="Ohta H."/>
        </authorList>
    </citation>
    <scope>NUCLEOTIDE SEQUENCE [LARGE SCALE GENOMIC DNA]</scope>
    <source>
        <strain evidence="2 3">NIES-2285</strain>
    </source>
</reference>
<name>A0A1Y1HSX6_KLENI</name>
<evidence type="ECO:0000256" key="1">
    <source>
        <dbReference type="SAM" id="MobiDB-lite"/>
    </source>
</evidence>
<evidence type="ECO:0000313" key="3">
    <source>
        <dbReference type="Proteomes" id="UP000054558"/>
    </source>
</evidence>
<gene>
    <name evidence="2" type="ORF">KFL_000350210</name>
</gene>
<accession>A0A1Y1HSX6</accession>
<organism evidence="2 3">
    <name type="scientific">Klebsormidium nitens</name>
    <name type="common">Green alga</name>
    <name type="synonym">Ulothrix nitens</name>
    <dbReference type="NCBI Taxonomy" id="105231"/>
    <lineage>
        <taxon>Eukaryota</taxon>
        <taxon>Viridiplantae</taxon>
        <taxon>Streptophyta</taxon>
        <taxon>Klebsormidiophyceae</taxon>
        <taxon>Klebsormidiales</taxon>
        <taxon>Klebsormidiaceae</taxon>
        <taxon>Klebsormidium</taxon>
    </lineage>
</organism>
<keyword evidence="3" id="KW-1185">Reference proteome</keyword>
<dbReference type="EMBL" id="DF236984">
    <property type="protein sequence ID" value="GAQ79666.1"/>
    <property type="molecule type" value="Genomic_DNA"/>
</dbReference>